<evidence type="ECO:0000313" key="1">
    <source>
        <dbReference type="EMBL" id="SPP33015.1"/>
    </source>
</evidence>
<accession>A0A3B0IZ00</accession>
<dbReference type="InterPro" id="IPR036770">
    <property type="entry name" value="Ankyrin_rpt-contain_sf"/>
</dbReference>
<evidence type="ECO:0008006" key="2">
    <source>
        <dbReference type="Google" id="ProtNLM"/>
    </source>
</evidence>
<sequence>MLNHHNLTREQKDLYFQLKKSIWNRRSISNILKAVSKNDLKVLITGYTTRFSTSGGCTLTLLSLAIHKGNNECVNSILTQAQNSGILQDILTVANIINYQNGSMYTLTSLGFAIHHSKKRYIDVILTKAQENGILQDILAVRNVIKYFNIIEYTLTPLSFAIYKGNNECINSILTRAQNSGVLQNILTSKDIVQFPGLTYVIKPLAFAIYKGNNECINSILIQAQNSDMLQDAFTAVSTVLFPYGGCTFNAFELAVVVNENNASISSALDNVSISSRYVRENSQLN</sequence>
<gene>
    <name evidence="1" type="ORF">WBAD_0484</name>
</gene>
<dbReference type="EMBL" id="OUNE01000085">
    <property type="protein sequence ID" value="SPP33015.1"/>
    <property type="molecule type" value="Genomic_DNA"/>
</dbReference>
<name>A0A3B0IZ00_9RICK</name>
<proteinExistence type="predicted"/>
<protein>
    <recommendedName>
        <fullName evidence="2">Ankyrin repeat protein</fullName>
    </recommendedName>
</protein>
<reference evidence="1" key="1">
    <citation type="submission" date="2018-04" db="EMBL/GenBank/DDBJ databases">
        <authorList>
            <person name="Go L.Y."/>
            <person name="Mitchell J.A."/>
        </authorList>
    </citation>
    <scope>NUCLEOTIDE SEQUENCE</scope>
    <source>
        <strain evidence="1">WBAD</strain>
    </source>
</reference>
<organism evidence="1">
    <name type="scientific">Wolbachia endosymbiont of Aleurodicus dispersus</name>
    <dbReference type="NCBI Taxonomy" id="1288877"/>
    <lineage>
        <taxon>Bacteria</taxon>
        <taxon>Pseudomonadati</taxon>
        <taxon>Pseudomonadota</taxon>
        <taxon>Alphaproteobacteria</taxon>
        <taxon>Rickettsiales</taxon>
        <taxon>Anaplasmataceae</taxon>
        <taxon>Wolbachieae</taxon>
        <taxon>Wolbachia</taxon>
    </lineage>
</organism>
<dbReference type="AlphaFoldDB" id="A0A3B0IZ00"/>
<dbReference type="Gene3D" id="1.25.40.20">
    <property type="entry name" value="Ankyrin repeat-containing domain"/>
    <property type="match status" value="1"/>
</dbReference>